<dbReference type="PANTHER" id="PTHR11820:SF112">
    <property type="entry name" value="FUMARYLACETOACETATE HYDROLASE FAMILY PROTEIN (AFU_ORTHOLOGUE AFUA_1G02370)-RELATED"/>
    <property type="match status" value="1"/>
</dbReference>
<dbReference type="OrthoDB" id="411064at2759"/>
<evidence type="ECO:0000313" key="5">
    <source>
        <dbReference type="Proteomes" id="UP000027920"/>
    </source>
</evidence>
<keyword evidence="2" id="KW-0479">Metal-binding</keyword>
<sequence>MSKATHIIRFVAKEDGRIHLGQLVDTNCDVGVDSVKGKQIKAYLINGSIFCPEITQYIYTVQQLLSPVSMEDCNYIRCLGLNYVDHAIEGKMALPKAPILFSKPRLALADPFPAVIPIPKAAQDGTSDYEAELCVVIGKTGKNIPETKALDYVLGYTCSNDVSARTFQSVTTQWSFSKGLDGSCPLGPVLVTKDAIPDPQNLGIKAIYNGRTVQDGNTKDMIFNIAKQISYLSQGTTIEAGTVFLTGTPAGIGFCRNPKVVLEHGDDIRVWIERIGTLVNKVRYEEW</sequence>
<dbReference type="EMBL" id="AMGV01000001">
    <property type="protein sequence ID" value="KEF62548.1"/>
    <property type="molecule type" value="Genomic_DNA"/>
</dbReference>
<dbReference type="InterPro" id="IPR011234">
    <property type="entry name" value="Fumarylacetoacetase-like_C"/>
</dbReference>
<dbReference type="PANTHER" id="PTHR11820">
    <property type="entry name" value="ACYLPYRUVASE"/>
    <property type="match status" value="1"/>
</dbReference>
<dbReference type="Proteomes" id="UP000027920">
    <property type="component" value="Unassembled WGS sequence"/>
</dbReference>
<reference evidence="4 5" key="1">
    <citation type="submission" date="2013-03" db="EMBL/GenBank/DDBJ databases">
        <title>The Genome Sequence of Exophiala aquamarina CBS 119918.</title>
        <authorList>
            <consortium name="The Broad Institute Genomics Platform"/>
            <person name="Cuomo C."/>
            <person name="de Hoog S."/>
            <person name="Gorbushina A."/>
            <person name="Walker B."/>
            <person name="Young S.K."/>
            <person name="Zeng Q."/>
            <person name="Gargeya S."/>
            <person name="Fitzgerald M."/>
            <person name="Haas B."/>
            <person name="Abouelleil A."/>
            <person name="Allen A.W."/>
            <person name="Alvarado L."/>
            <person name="Arachchi H.M."/>
            <person name="Berlin A.M."/>
            <person name="Chapman S.B."/>
            <person name="Gainer-Dewar J."/>
            <person name="Goldberg J."/>
            <person name="Griggs A."/>
            <person name="Gujja S."/>
            <person name="Hansen M."/>
            <person name="Howarth C."/>
            <person name="Imamovic A."/>
            <person name="Ireland A."/>
            <person name="Larimer J."/>
            <person name="McCowan C."/>
            <person name="Murphy C."/>
            <person name="Pearson M."/>
            <person name="Poon T.W."/>
            <person name="Priest M."/>
            <person name="Roberts A."/>
            <person name="Saif S."/>
            <person name="Shea T."/>
            <person name="Sisk P."/>
            <person name="Sykes S."/>
            <person name="Wortman J."/>
            <person name="Nusbaum C."/>
            <person name="Birren B."/>
        </authorList>
    </citation>
    <scope>NUCLEOTIDE SEQUENCE [LARGE SCALE GENOMIC DNA]</scope>
    <source>
        <strain evidence="4 5">CBS 119918</strain>
    </source>
</reference>
<keyword evidence="5" id="KW-1185">Reference proteome</keyword>
<comment type="caution">
    <text evidence="4">The sequence shown here is derived from an EMBL/GenBank/DDBJ whole genome shotgun (WGS) entry which is preliminary data.</text>
</comment>
<dbReference type="SUPFAM" id="SSF56529">
    <property type="entry name" value="FAH"/>
    <property type="match status" value="1"/>
</dbReference>
<dbReference type="GO" id="GO:0046872">
    <property type="term" value="F:metal ion binding"/>
    <property type="evidence" value="ECO:0007669"/>
    <property type="project" value="UniProtKB-KW"/>
</dbReference>
<dbReference type="GO" id="GO:0006107">
    <property type="term" value="P:oxaloacetate metabolic process"/>
    <property type="evidence" value="ECO:0007669"/>
    <property type="project" value="UniProtKB-ARBA"/>
</dbReference>
<dbReference type="AlphaFoldDB" id="A0A072PT72"/>
<dbReference type="GeneID" id="25275472"/>
<dbReference type="STRING" id="1182545.A0A072PT72"/>
<evidence type="ECO:0000259" key="3">
    <source>
        <dbReference type="Pfam" id="PF01557"/>
    </source>
</evidence>
<dbReference type="FunFam" id="3.90.850.10:FF:000002">
    <property type="entry name" value="2-hydroxyhepta-2,4-diene-1,7-dioate isomerase"/>
    <property type="match status" value="1"/>
</dbReference>
<evidence type="ECO:0000256" key="2">
    <source>
        <dbReference type="ARBA" id="ARBA00022723"/>
    </source>
</evidence>
<protein>
    <recommendedName>
        <fullName evidence="3">Fumarylacetoacetase-like C-terminal domain-containing protein</fullName>
    </recommendedName>
</protein>
<dbReference type="RefSeq" id="XP_013265138.1">
    <property type="nucleotide sequence ID" value="XM_013409684.1"/>
</dbReference>
<dbReference type="InterPro" id="IPR036663">
    <property type="entry name" value="Fumarylacetoacetase_C_sf"/>
</dbReference>
<gene>
    <name evidence="4" type="ORF">A1O9_00521</name>
</gene>
<dbReference type="Pfam" id="PF01557">
    <property type="entry name" value="FAA_hydrolase"/>
    <property type="match status" value="1"/>
</dbReference>
<comment type="similarity">
    <text evidence="1">Belongs to the FAH family.</text>
</comment>
<dbReference type="HOGENOM" id="CLU_028458_2_1_1"/>
<organism evidence="4 5">
    <name type="scientific">Exophiala aquamarina CBS 119918</name>
    <dbReference type="NCBI Taxonomy" id="1182545"/>
    <lineage>
        <taxon>Eukaryota</taxon>
        <taxon>Fungi</taxon>
        <taxon>Dikarya</taxon>
        <taxon>Ascomycota</taxon>
        <taxon>Pezizomycotina</taxon>
        <taxon>Eurotiomycetes</taxon>
        <taxon>Chaetothyriomycetidae</taxon>
        <taxon>Chaetothyriales</taxon>
        <taxon>Herpotrichiellaceae</taxon>
        <taxon>Exophiala</taxon>
    </lineage>
</organism>
<dbReference type="GO" id="GO:0050163">
    <property type="term" value="F:oxaloacetate tautomerase activity"/>
    <property type="evidence" value="ECO:0007669"/>
    <property type="project" value="UniProtKB-ARBA"/>
</dbReference>
<dbReference type="Gene3D" id="3.90.850.10">
    <property type="entry name" value="Fumarylacetoacetase-like, C-terminal domain"/>
    <property type="match status" value="1"/>
</dbReference>
<accession>A0A072PT72</accession>
<evidence type="ECO:0000313" key="4">
    <source>
        <dbReference type="EMBL" id="KEF62548.1"/>
    </source>
</evidence>
<name>A0A072PT72_9EURO</name>
<feature type="domain" description="Fumarylacetoacetase-like C-terminal" evidence="3">
    <location>
        <begin position="76"/>
        <end position="283"/>
    </location>
</feature>
<dbReference type="VEuPathDB" id="FungiDB:A1O9_00521"/>
<evidence type="ECO:0000256" key="1">
    <source>
        <dbReference type="ARBA" id="ARBA00010211"/>
    </source>
</evidence>
<proteinExistence type="inferred from homology"/>